<dbReference type="EMBL" id="CADEPM010000013">
    <property type="protein sequence ID" value="CAB3411334.1"/>
    <property type="molecule type" value="Genomic_DNA"/>
</dbReference>
<comment type="caution">
    <text evidence="1">The sequence shown here is derived from an EMBL/GenBank/DDBJ whole genome shotgun (WGS) entry which is preliminary data.</text>
</comment>
<dbReference type="OrthoDB" id="5788972at2759"/>
<proteinExistence type="predicted"/>
<gene>
    <name evidence="1" type="ORF">CBOVIS_LOCUS12740</name>
</gene>
<dbReference type="Gene3D" id="2.10.25.10">
    <property type="entry name" value="Laminin"/>
    <property type="match status" value="1"/>
</dbReference>
<keyword evidence="2" id="KW-1185">Reference proteome</keyword>
<protein>
    <submittedName>
        <fullName evidence="1">Uncharacterized protein</fullName>
    </submittedName>
</protein>
<dbReference type="AlphaFoldDB" id="A0A8S1FFL0"/>
<reference evidence="1 2" key="1">
    <citation type="submission" date="2020-04" db="EMBL/GenBank/DDBJ databases">
        <authorList>
            <person name="Laetsch R D."/>
            <person name="Stevens L."/>
            <person name="Kumar S."/>
            <person name="Blaxter L. M."/>
        </authorList>
    </citation>
    <scope>NUCLEOTIDE SEQUENCE [LARGE SCALE GENOMIC DNA]</scope>
</reference>
<accession>A0A8S1FFL0</accession>
<evidence type="ECO:0000313" key="1">
    <source>
        <dbReference type="EMBL" id="CAB3411334.1"/>
    </source>
</evidence>
<evidence type="ECO:0000313" key="2">
    <source>
        <dbReference type="Proteomes" id="UP000494206"/>
    </source>
</evidence>
<name>A0A8S1FFL0_9PELO</name>
<sequence length="93" mass="10762">MYDDSSVAEQDVIEEKQCAKNEVWMDCPSCEERCGEKPKVTHSLLINQSKWLLIRFQPCPRICQPARCHCPAHKGYRRDAQGNCIFCHKSAQH</sequence>
<organism evidence="1 2">
    <name type="scientific">Caenorhabditis bovis</name>
    <dbReference type="NCBI Taxonomy" id="2654633"/>
    <lineage>
        <taxon>Eukaryota</taxon>
        <taxon>Metazoa</taxon>
        <taxon>Ecdysozoa</taxon>
        <taxon>Nematoda</taxon>
        <taxon>Chromadorea</taxon>
        <taxon>Rhabditida</taxon>
        <taxon>Rhabditina</taxon>
        <taxon>Rhabditomorpha</taxon>
        <taxon>Rhabditoidea</taxon>
        <taxon>Rhabditidae</taxon>
        <taxon>Peloderinae</taxon>
        <taxon>Caenorhabditis</taxon>
    </lineage>
</organism>
<dbReference type="Proteomes" id="UP000494206">
    <property type="component" value="Unassembled WGS sequence"/>
</dbReference>